<dbReference type="Ensembl" id="ENSPKIT00000017116.1">
    <property type="protein sequence ID" value="ENSPKIP00000036175.1"/>
    <property type="gene ID" value="ENSPKIG00000014840.1"/>
</dbReference>
<dbReference type="PANTHER" id="PTHR20968">
    <property type="entry name" value="ILGF DOMAIN-CONTAINING PROTEIN"/>
    <property type="match status" value="1"/>
</dbReference>
<reference evidence="8" key="1">
    <citation type="submission" date="2025-08" db="UniProtKB">
        <authorList>
            <consortium name="Ensembl"/>
        </authorList>
    </citation>
    <scope>IDENTIFICATION</scope>
</reference>
<feature type="domain" description="Insulin-like" evidence="7">
    <location>
        <begin position="45"/>
        <end position="122"/>
    </location>
</feature>
<dbReference type="STRING" id="1676925.ENSPKIP00000036175"/>
<dbReference type="Pfam" id="PF00049">
    <property type="entry name" value="Insulin"/>
    <property type="match status" value="1"/>
</dbReference>
<dbReference type="InterPro" id="IPR051777">
    <property type="entry name" value="Insulin-like_neuro_ligands"/>
</dbReference>
<keyword evidence="6" id="KW-0732">Signal</keyword>
<dbReference type="GeneTree" id="ENSGT01140000282949"/>
<proteinExistence type="predicted"/>
<evidence type="ECO:0000256" key="5">
    <source>
        <dbReference type="ARBA" id="ARBA00023157"/>
    </source>
</evidence>
<evidence type="ECO:0000256" key="3">
    <source>
        <dbReference type="ARBA" id="ARBA00022525"/>
    </source>
</evidence>
<comment type="subcellular location">
    <subcellularLocation>
        <location evidence="1">Secreted</location>
    </subcellularLocation>
</comment>
<feature type="chain" id="PRO_5017260322" description="Insulin-like domain-containing protein" evidence="6">
    <location>
        <begin position="36"/>
        <end position="122"/>
    </location>
</feature>
<evidence type="ECO:0000313" key="8">
    <source>
        <dbReference type="Ensembl" id="ENSPKIP00000036175.1"/>
    </source>
</evidence>
<keyword evidence="9" id="KW-1185">Reference proteome</keyword>
<dbReference type="GO" id="GO:0005179">
    <property type="term" value="F:hormone activity"/>
    <property type="evidence" value="ECO:0007669"/>
    <property type="project" value="UniProtKB-KW"/>
</dbReference>
<dbReference type="Proteomes" id="UP000261540">
    <property type="component" value="Unplaced"/>
</dbReference>
<keyword evidence="3" id="KW-0964">Secreted</keyword>
<sequence>MGWEGGAQSTCLQRPRTTMKEALVSLLLLATLCSAVPVQGEVSVVKLCGREFFRAIIYTCGASRWRRLLLQESQANGKWLEQRLQALFDGSRRDPSRRTLEKVITDMCCQVGCRKNDLTMFC</sequence>
<dbReference type="SUPFAM" id="SSF56994">
    <property type="entry name" value="Insulin-like"/>
    <property type="match status" value="1"/>
</dbReference>
<keyword evidence="5" id="KW-1015">Disulfide bond</keyword>
<accession>A0A3B3T0J1</accession>
<protein>
    <recommendedName>
        <fullName evidence="7">Insulin-like domain-containing protein</fullName>
    </recommendedName>
</protein>
<dbReference type="AlphaFoldDB" id="A0A3B3T0J1"/>
<evidence type="ECO:0000259" key="7">
    <source>
        <dbReference type="SMART" id="SM00078"/>
    </source>
</evidence>
<evidence type="ECO:0000256" key="6">
    <source>
        <dbReference type="SAM" id="SignalP"/>
    </source>
</evidence>
<comment type="subunit">
    <text evidence="2">Heterodimer of a B chain and an A chain linked by two disulfide bonds.</text>
</comment>
<dbReference type="InterPro" id="IPR036438">
    <property type="entry name" value="Insulin-like_sf"/>
</dbReference>
<name>A0A3B3T0J1_9TELE</name>
<reference evidence="8" key="2">
    <citation type="submission" date="2025-09" db="UniProtKB">
        <authorList>
            <consortium name="Ensembl"/>
        </authorList>
    </citation>
    <scope>IDENTIFICATION</scope>
</reference>
<dbReference type="GO" id="GO:0001664">
    <property type="term" value="F:G protein-coupled receptor binding"/>
    <property type="evidence" value="ECO:0007669"/>
    <property type="project" value="TreeGrafter"/>
</dbReference>
<dbReference type="Gene3D" id="1.10.100.10">
    <property type="entry name" value="Insulin-like"/>
    <property type="match status" value="1"/>
</dbReference>
<dbReference type="GO" id="GO:0005576">
    <property type="term" value="C:extracellular region"/>
    <property type="evidence" value="ECO:0007669"/>
    <property type="project" value="UniProtKB-SubCell"/>
</dbReference>
<feature type="signal peptide" evidence="6">
    <location>
        <begin position="1"/>
        <end position="35"/>
    </location>
</feature>
<dbReference type="CDD" id="cd04365">
    <property type="entry name" value="IlGF_relaxin_like"/>
    <property type="match status" value="1"/>
</dbReference>
<evidence type="ECO:0000256" key="4">
    <source>
        <dbReference type="ARBA" id="ARBA00022702"/>
    </source>
</evidence>
<keyword evidence="4" id="KW-0372">Hormone</keyword>
<organism evidence="8 9">
    <name type="scientific">Paramormyrops kingsleyae</name>
    <dbReference type="NCBI Taxonomy" id="1676925"/>
    <lineage>
        <taxon>Eukaryota</taxon>
        <taxon>Metazoa</taxon>
        <taxon>Chordata</taxon>
        <taxon>Craniata</taxon>
        <taxon>Vertebrata</taxon>
        <taxon>Euteleostomi</taxon>
        <taxon>Actinopterygii</taxon>
        <taxon>Neopterygii</taxon>
        <taxon>Teleostei</taxon>
        <taxon>Osteoglossocephala</taxon>
        <taxon>Osteoglossomorpha</taxon>
        <taxon>Osteoglossiformes</taxon>
        <taxon>Mormyridae</taxon>
        <taxon>Paramormyrops</taxon>
    </lineage>
</organism>
<dbReference type="InterPro" id="IPR016179">
    <property type="entry name" value="Insulin-like"/>
</dbReference>
<evidence type="ECO:0000256" key="2">
    <source>
        <dbReference type="ARBA" id="ARBA00011207"/>
    </source>
</evidence>
<dbReference type="SMART" id="SM00078">
    <property type="entry name" value="IlGF"/>
    <property type="match status" value="1"/>
</dbReference>
<dbReference type="PANTHER" id="PTHR20968:SF2">
    <property type="entry name" value="INSULIN-LIKE PEPTIDE INSL5"/>
    <property type="match status" value="1"/>
</dbReference>
<evidence type="ECO:0000313" key="9">
    <source>
        <dbReference type="Proteomes" id="UP000261540"/>
    </source>
</evidence>
<evidence type="ECO:0000256" key="1">
    <source>
        <dbReference type="ARBA" id="ARBA00004613"/>
    </source>
</evidence>